<sequence length="86" mass="9494">MADKSYIALFYSHFGATRYAKLLTSTGWQNRMSPVPRSLSSSCGTCVRYAGPAPCPTAKVPEEVEKIVEVHEGEGPLYATVYEFED</sequence>
<comment type="caution">
    <text evidence="2">The sequence shown here is derived from an EMBL/GenBank/DDBJ whole genome shotgun (WGS) entry which is preliminary data.</text>
</comment>
<gene>
    <name evidence="2" type="ORF">NVS32_00535</name>
</gene>
<dbReference type="Pfam" id="PF11823">
    <property type="entry name" value="Se_S_carrier"/>
    <property type="match status" value="1"/>
</dbReference>
<keyword evidence="3" id="KW-1185">Reference proteome</keyword>
<evidence type="ECO:0000259" key="1">
    <source>
        <dbReference type="Pfam" id="PF11823"/>
    </source>
</evidence>
<evidence type="ECO:0000313" key="2">
    <source>
        <dbReference type="EMBL" id="MCR9035445.1"/>
    </source>
</evidence>
<dbReference type="EMBL" id="JANSKA010000001">
    <property type="protein sequence ID" value="MCR9035445.1"/>
    <property type="molecule type" value="Genomic_DNA"/>
</dbReference>
<protein>
    <submittedName>
        <fullName evidence="2">DUF3343 domain-containing protein</fullName>
    </submittedName>
</protein>
<reference evidence="2 3" key="1">
    <citation type="submission" date="2022-08" db="EMBL/GenBank/DDBJ databases">
        <title>Tractidigestivibacter montrealensis type strain KD21.</title>
        <authorList>
            <person name="Diop K."/>
            <person name="Richard C."/>
            <person name="Routy B."/>
        </authorList>
    </citation>
    <scope>NUCLEOTIDE SEQUENCE [LARGE SCALE GENOMIC DNA]</scope>
    <source>
        <strain evidence="2 3">KD21</strain>
    </source>
</reference>
<name>A0ABT1Z5F4_9ACTN</name>
<dbReference type="RefSeq" id="WP_258498286.1">
    <property type="nucleotide sequence ID" value="NZ_JANSKA010000001.1"/>
</dbReference>
<proteinExistence type="predicted"/>
<accession>A0ABT1Z5F4</accession>
<evidence type="ECO:0000313" key="3">
    <source>
        <dbReference type="Proteomes" id="UP001204320"/>
    </source>
</evidence>
<feature type="domain" description="Putative Se/S carrier protein-like" evidence="1">
    <location>
        <begin position="6"/>
        <end position="50"/>
    </location>
</feature>
<dbReference type="InterPro" id="IPR021778">
    <property type="entry name" value="Se/S_carrier-like"/>
</dbReference>
<dbReference type="Proteomes" id="UP001204320">
    <property type="component" value="Unassembled WGS sequence"/>
</dbReference>
<organism evidence="2 3">
    <name type="scientific">Tractidigestivibacter montrealensis</name>
    <dbReference type="NCBI Taxonomy" id="2972466"/>
    <lineage>
        <taxon>Bacteria</taxon>
        <taxon>Bacillati</taxon>
        <taxon>Actinomycetota</taxon>
        <taxon>Coriobacteriia</taxon>
        <taxon>Coriobacteriales</taxon>
        <taxon>Atopobiaceae</taxon>
        <taxon>Tractidigestivibacter</taxon>
    </lineage>
</organism>